<evidence type="ECO:0000313" key="2">
    <source>
        <dbReference type="EMBL" id="RQW75607.1"/>
    </source>
</evidence>
<reference evidence="2 3" key="1">
    <citation type="journal article" date="2013" name="J. Microbiol.">
        <title>Lysinibacillus chungkukjangi sp. nov., isolated from Chungkukjang, Korean fermented soybean food.</title>
        <authorList>
            <person name="Kim S.J."/>
            <person name="Jang Y.H."/>
            <person name="Hamada M."/>
            <person name="Ahn J.H."/>
            <person name="Weon H.Y."/>
            <person name="Suzuki K."/>
            <person name="Whang K.S."/>
            <person name="Kwon S.W."/>
        </authorList>
    </citation>
    <scope>NUCLEOTIDE SEQUENCE [LARGE SCALE GENOMIC DNA]</scope>
    <source>
        <strain evidence="2 3">MCCC 1A12701</strain>
    </source>
</reference>
<feature type="domain" description="NERD" evidence="1">
    <location>
        <begin position="55"/>
        <end position="174"/>
    </location>
</feature>
<keyword evidence="3" id="KW-1185">Reference proteome</keyword>
<dbReference type="PROSITE" id="PS50965">
    <property type="entry name" value="NERD"/>
    <property type="match status" value="1"/>
</dbReference>
<dbReference type="Proteomes" id="UP000274033">
    <property type="component" value="Unassembled WGS sequence"/>
</dbReference>
<dbReference type="InterPro" id="IPR011528">
    <property type="entry name" value="NERD"/>
</dbReference>
<name>A0A3N9UHS7_9BACI</name>
<evidence type="ECO:0000313" key="3">
    <source>
        <dbReference type="Proteomes" id="UP000274033"/>
    </source>
</evidence>
<sequence>MIMGIKIGGQGGGLMIVLERKKSSKLIGLESLLRRLPQSEVEYEYFNKVYIQLRTGYEGELQVDREWVELSLSNTYYLFHNFETVNPAGNTHQIDTLLLTPNFLWLLEIKNITGRIDIDQTKNQLIRTSLDGKIESFKNPVDQIERHVHFLARKIHEWKINIPVEYAVVIVRDSTIIGTIPANVPIFHLSGLQSKINQLYKKHSKVNVKSNELEIIKNDLLNMYHRKSWSPSVNVSKLRKGVLCEKCAYKNVMKFVYGNFICPICGNKSKVPYYEALLDYRALHSEWISNSDIRDYLGIDSRYAVIRLLKELNLEFEGTYRNRKYRIPEFIDV</sequence>
<dbReference type="Pfam" id="PF08378">
    <property type="entry name" value="NERD"/>
    <property type="match status" value="1"/>
</dbReference>
<gene>
    <name evidence="2" type="ORF">EBB45_05550</name>
</gene>
<organism evidence="2 3">
    <name type="scientific">Lysinibacillus composti</name>
    <dbReference type="NCBI Taxonomy" id="720633"/>
    <lineage>
        <taxon>Bacteria</taxon>
        <taxon>Bacillati</taxon>
        <taxon>Bacillota</taxon>
        <taxon>Bacilli</taxon>
        <taxon>Bacillales</taxon>
        <taxon>Bacillaceae</taxon>
        <taxon>Lysinibacillus</taxon>
    </lineage>
</organism>
<proteinExistence type="predicted"/>
<evidence type="ECO:0000259" key="1">
    <source>
        <dbReference type="PROSITE" id="PS50965"/>
    </source>
</evidence>
<comment type="caution">
    <text evidence="2">The sequence shown here is derived from an EMBL/GenBank/DDBJ whole genome shotgun (WGS) entry which is preliminary data.</text>
</comment>
<dbReference type="AlphaFoldDB" id="A0A3N9UHS7"/>
<protein>
    <recommendedName>
        <fullName evidence="1">NERD domain-containing protein</fullName>
    </recommendedName>
</protein>
<dbReference type="EMBL" id="RRCT01000003">
    <property type="protein sequence ID" value="RQW75607.1"/>
    <property type="molecule type" value="Genomic_DNA"/>
</dbReference>
<accession>A0A3N9UHS7</accession>